<name>A0A845AEC9_9SPHN</name>
<evidence type="ECO:0000313" key="2">
    <source>
        <dbReference type="Proteomes" id="UP000439780"/>
    </source>
</evidence>
<evidence type="ECO:0000313" key="1">
    <source>
        <dbReference type="EMBL" id="MXP28862.1"/>
    </source>
</evidence>
<proteinExistence type="predicted"/>
<dbReference type="OrthoDB" id="7451373at2"/>
<sequence length="65" mass="7448">MRTFTIRFEDDGKGEPKSVEFEGVDPLSVFSILQGEKFDRRVGLWEGNVRLGSLMRDSNNVWSLV</sequence>
<dbReference type="Proteomes" id="UP000439780">
    <property type="component" value="Unassembled WGS sequence"/>
</dbReference>
<keyword evidence="2" id="KW-1185">Reference proteome</keyword>
<dbReference type="EMBL" id="WTYA01000005">
    <property type="protein sequence ID" value="MXP28862.1"/>
    <property type="molecule type" value="Genomic_DNA"/>
</dbReference>
<organism evidence="1 2">
    <name type="scientific">Qipengyuania algicida</name>
    <dbReference type="NCBI Taxonomy" id="1836209"/>
    <lineage>
        <taxon>Bacteria</taxon>
        <taxon>Pseudomonadati</taxon>
        <taxon>Pseudomonadota</taxon>
        <taxon>Alphaproteobacteria</taxon>
        <taxon>Sphingomonadales</taxon>
        <taxon>Erythrobacteraceae</taxon>
        <taxon>Qipengyuania</taxon>
    </lineage>
</organism>
<reference evidence="1 2" key="1">
    <citation type="submission" date="2019-12" db="EMBL/GenBank/DDBJ databases">
        <title>Genomic-based taxomic classification of the family Erythrobacteraceae.</title>
        <authorList>
            <person name="Xu L."/>
        </authorList>
    </citation>
    <scope>NUCLEOTIDE SEQUENCE [LARGE SCALE GENOMIC DNA]</scope>
    <source>
        <strain evidence="1 2">KEMB 9005-328</strain>
    </source>
</reference>
<dbReference type="RefSeq" id="WP_160753131.1">
    <property type="nucleotide sequence ID" value="NZ_WTYA01000005.1"/>
</dbReference>
<accession>A0A845AEC9</accession>
<protein>
    <submittedName>
        <fullName evidence="1">Uncharacterized protein</fullName>
    </submittedName>
</protein>
<gene>
    <name evidence="1" type="ORF">GRI58_08510</name>
</gene>
<comment type="caution">
    <text evidence="1">The sequence shown here is derived from an EMBL/GenBank/DDBJ whole genome shotgun (WGS) entry which is preliminary data.</text>
</comment>
<dbReference type="AlphaFoldDB" id="A0A845AEC9"/>